<keyword evidence="2" id="KW-0720">Serine protease</keyword>
<evidence type="ECO:0000313" key="6">
    <source>
        <dbReference type="Proteomes" id="UP000317763"/>
    </source>
</evidence>
<evidence type="ECO:0000256" key="3">
    <source>
        <dbReference type="SAM" id="MobiDB-lite"/>
    </source>
</evidence>
<comment type="similarity">
    <text evidence="2">Belongs to the peptidase S16 family.</text>
</comment>
<comment type="caution">
    <text evidence="5">The sequence shown here is derived from an EMBL/GenBank/DDBJ whole genome shotgun (WGS) entry which is preliminary data.</text>
</comment>
<dbReference type="RefSeq" id="WP_143898378.1">
    <property type="nucleotide sequence ID" value="NZ_CP083911.1"/>
</dbReference>
<evidence type="ECO:0000313" key="5">
    <source>
        <dbReference type="EMBL" id="TSE29546.1"/>
    </source>
</evidence>
<dbReference type="Proteomes" id="UP000317763">
    <property type="component" value="Unassembled WGS sequence"/>
</dbReference>
<name>A0A554X1C3_9BURK</name>
<reference evidence="5 6" key="1">
    <citation type="submission" date="2019-07" db="EMBL/GenBank/DDBJ databases">
        <title>Tepidimonas taiwanensis I1-1 draft genome.</title>
        <authorList>
            <person name="Da Costa M.S."/>
            <person name="Froufe H.J.C."/>
            <person name="Egas C."/>
            <person name="Albuquerque L."/>
        </authorList>
    </citation>
    <scope>NUCLEOTIDE SEQUENCE [LARGE SCALE GENOMIC DNA]</scope>
    <source>
        <strain evidence="5 6">I1-1</strain>
    </source>
</reference>
<dbReference type="InterPro" id="IPR020568">
    <property type="entry name" value="Ribosomal_Su5_D2-typ_SF"/>
</dbReference>
<dbReference type="Pfam" id="PF13654">
    <property type="entry name" value="AAA_32"/>
    <property type="match status" value="1"/>
</dbReference>
<dbReference type="OrthoDB" id="9758568at2"/>
<dbReference type="InterPro" id="IPR046844">
    <property type="entry name" value="Lon-like_helical"/>
</dbReference>
<dbReference type="Pfam" id="PF05362">
    <property type="entry name" value="Lon_C"/>
    <property type="match status" value="1"/>
</dbReference>
<dbReference type="PRINTS" id="PR00830">
    <property type="entry name" value="ENDOLAPTASE"/>
</dbReference>
<feature type="domain" description="Lon proteolytic" evidence="4">
    <location>
        <begin position="587"/>
        <end position="782"/>
    </location>
</feature>
<proteinExistence type="inferred from homology"/>
<dbReference type="InterPro" id="IPR046843">
    <property type="entry name" value="LonB_AAA-LID"/>
</dbReference>
<sequence length="837" mass="92350">MHDAAPFPPPSDRAPPPAPAATAVQPLPVDALRLRIDPASLGFADTTELQHEPLPWIGQERAQTAARFGLALDQPHTHLFVLGDVGTGRSTLLEQEMRAVAATRPVPPDLCYLHHFAAPERPRALRLPAGQGRALRQRMVEFCRTLQAEIPKRLSEPGIKAALSALEKRYSDRETEAFAQLAAFARERHFALRREGGQLIFTLIDERGEPLTAEDMAALPPEQRRAYDDGERELRAEILRFLELTAPLERELREGVAALRRQAVQPLLDRELDAIRQSLRKQFKDTRKLGQWLDAVEQDVLDALDLFEPRDEDDEERRDALERRLARYRVNLVVDNADTQGAPVIIENNPLYRPLFGSIEYQTDNDVLVTDFSRIRAGSLLRAHGGFLMLHLRDLLADELVWEKLRRFLRSGRLQIEEPGTMFSALATTSLEPEAVDVDVKLVLIGTHAQFYALQEGDPEFARHFRIQVDFADSFRASDATRRATGIFVAHTTARLGLPPFGAAAVARLIEDSHRQAEDRTRQSAAFARTEALIIEAAALARQRGARRVEAEDVSAAIAARNRRHDYPDERLREAIADGDRVVPLHGARIGQLNGLSVIDLGDYRFGLPMRVAARTVPGHEGLLNIEREVGFSGPIHDKAVLVLHSYLSALFAPLAPLALSAAIVFEQEYAGIEGDSASCAEFYALLSALAGLPLRQGVAVTGAINPFGEVLPIGGVNEKIEGFYRVCAAAGLDGTQGVLIPARNRRHLMLADDVCEAVAAGRFHIWAIDHVAQGMTLLTGVPFGLDDPRAATAPLHPDGTPAYAPGSVLDRAAETLRAYRRACLRAANPRGWRGRH</sequence>
<keyword evidence="1 2" id="KW-0645">Protease</keyword>
<dbReference type="InterPro" id="IPR008269">
    <property type="entry name" value="Lon_proteolytic"/>
</dbReference>
<dbReference type="InterPro" id="IPR027065">
    <property type="entry name" value="Lon_Prtase"/>
</dbReference>
<feature type="active site" evidence="2">
    <location>
        <position position="677"/>
    </location>
</feature>
<dbReference type="SUPFAM" id="SSF54211">
    <property type="entry name" value="Ribosomal protein S5 domain 2-like"/>
    <property type="match status" value="1"/>
</dbReference>
<dbReference type="PANTHER" id="PTHR10046">
    <property type="entry name" value="ATP DEPENDENT LON PROTEASE FAMILY MEMBER"/>
    <property type="match status" value="1"/>
</dbReference>
<keyword evidence="2 5" id="KW-0378">Hydrolase</keyword>
<dbReference type="GO" id="GO:0006508">
    <property type="term" value="P:proteolysis"/>
    <property type="evidence" value="ECO:0007669"/>
    <property type="project" value="UniProtKB-KW"/>
</dbReference>
<dbReference type="Gene3D" id="3.30.230.10">
    <property type="match status" value="1"/>
</dbReference>
<evidence type="ECO:0000256" key="1">
    <source>
        <dbReference type="ARBA" id="ARBA00022670"/>
    </source>
</evidence>
<dbReference type="Pfam" id="PF20436">
    <property type="entry name" value="LonB_AAA-LID"/>
    <property type="match status" value="1"/>
</dbReference>
<dbReference type="InterPro" id="IPR027417">
    <property type="entry name" value="P-loop_NTPase"/>
</dbReference>
<accession>A0A554X1C3</accession>
<dbReference type="GO" id="GO:0030163">
    <property type="term" value="P:protein catabolic process"/>
    <property type="evidence" value="ECO:0007669"/>
    <property type="project" value="InterPro"/>
</dbReference>
<feature type="compositionally biased region" description="Pro residues" evidence="3">
    <location>
        <begin position="1"/>
        <end position="19"/>
    </location>
</feature>
<gene>
    <name evidence="5" type="primary">lon_3</name>
    <name evidence="5" type="ORF">Ttaiw_02267</name>
</gene>
<dbReference type="EMBL" id="VJOM01000033">
    <property type="protein sequence ID" value="TSE29546.1"/>
    <property type="molecule type" value="Genomic_DNA"/>
</dbReference>
<evidence type="ECO:0000256" key="2">
    <source>
        <dbReference type="PROSITE-ProRule" id="PRU01122"/>
    </source>
</evidence>
<evidence type="ECO:0000259" key="4">
    <source>
        <dbReference type="PROSITE" id="PS51786"/>
    </source>
</evidence>
<dbReference type="GO" id="GO:0004176">
    <property type="term" value="F:ATP-dependent peptidase activity"/>
    <property type="evidence" value="ECO:0007669"/>
    <property type="project" value="UniProtKB-UniRule"/>
</dbReference>
<dbReference type="EC" id="3.4.21.53" evidence="2"/>
<feature type="region of interest" description="Disordered" evidence="3">
    <location>
        <begin position="1"/>
        <end position="22"/>
    </location>
</feature>
<feature type="active site" evidence="2">
    <location>
        <position position="720"/>
    </location>
</feature>
<dbReference type="PROSITE" id="PS51786">
    <property type="entry name" value="LON_PROTEOLYTIC"/>
    <property type="match status" value="1"/>
</dbReference>
<comment type="catalytic activity">
    <reaction evidence="2">
        <text>Hydrolysis of proteins in presence of ATP.</text>
        <dbReference type="EC" id="3.4.21.53"/>
    </reaction>
</comment>
<dbReference type="GO" id="GO:0005524">
    <property type="term" value="F:ATP binding"/>
    <property type="evidence" value="ECO:0007669"/>
    <property type="project" value="InterPro"/>
</dbReference>
<keyword evidence="6" id="KW-1185">Reference proteome</keyword>
<dbReference type="AlphaFoldDB" id="A0A554X1C3"/>
<organism evidence="5 6">
    <name type="scientific">Tepidimonas taiwanensis</name>
    <dbReference type="NCBI Taxonomy" id="307486"/>
    <lineage>
        <taxon>Bacteria</taxon>
        <taxon>Pseudomonadati</taxon>
        <taxon>Pseudomonadota</taxon>
        <taxon>Betaproteobacteria</taxon>
        <taxon>Burkholderiales</taxon>
        <taxon>Tepidimonas</taxon>
    </lineage>
</organism>
<dbReference type="GO" id="GO:0004252">
    <property type="term" value="F:serine-type endopeptidase activity"/>
    <property type="evidence" value="ECO:0007669"/>
    <property type="project" value="UniProtKB-UniRule"/>
</dbReference>
<dbReference type="InterPro" id="IPR014721">
    <property type="entry name" value="Ribsml_uS5_D2-typ_fold_subgr"/>
</dbReference>
<dbReference type="Pfam" id="PF20437">
    <property type="entry name" value="LonC_helical"/>
    <property type="match status" value="1"/>
</dbReference>
<dbReference type="Gene3D" id="1.10.8.60">
    <property type="match status" value="1"/>
</dbReference>
<protein>
    <recommendedName>
        <fullName evidence="2">endopeptidase La</fullName>
        <ecNumber evidence="2">3.4.21.53</ecNumber>
    </recommendedName>
</protein>
<dbReference type="InterPro" id="IPR041699">
    <property type="entry name" value="AAA_32"/>
</dbReference>
<dbReference type="Gene3D" id="3.40.50.300">
    <property type="entry name" value="P-loop containing nucleotide triphosphate hydrolases"/>
    <property type="match status" value="2"/>
</dbReference>